<sequence length="85" mass="9044">MSTPQGGSETAIFCHSRVLFRGSARVVDNAPKARRCHAGTQDASYCFCGNAFGKFGKSDGCNAECTGNREETCGGTWANAIYKVN</sequence>
<dbReference type="Pfam" id="PF01822">
    <property type="entry name" value="WSC"/>
    <property type="match status" value="1"/>
</dbReference>
<dbReference type="Proteomes" id="UP000001096">
    <property type="component" value="Unassembled WGS sequence"/>
</dbReference>
<dbReference type="HOGENOM" id="CLU_2505405_0_0_5"/>
<evidence type="ECO:0000259" key="1">
    <source>
        <dbReference type="Pfam" id="PF01822"/>
    </source>
</evidence>
<dbReference type="EMBL" id="AGWX01000005">
    <property type="protein sequence ID" value="EKS34424.1"/>
    <property type="molecule type" value="Genomic_DNA"/>
</dbReference>
<dbReference type="InterPro" id="IPR002889">
    <property type="entry name" value="WSC_carb-bd"/>
</dbReference>
<reference evidence="2 3" key="1">
    <citation type="submission" date="2012-04" db="EMBL/GenBank/DDBJ databases">
        <title>The Genome Sequence of Afipia broomeae ATCC 49717.</title>
        <authorList>
            <consortium name="The Broad Institute Genome Sequencing Platform"/>
            <person name="Earl A."/>
            <person name="Ward D."/>
            <person name="Feldgarden M."/>
            <person name="Gevers D."/>
            <person name="Huys G."/>
            <person name="Walker B."/>
            <person name="Young S.K."/>
            <person name="Zeng Q."/>
            <person name="Gargeya S."/>
            <person name="Fitzgerald M."/>
            <person name="Haas B."/>
            <person name="Abouelleil A."/>
            <person name="Alvarado L."/>
            <person name="Arachchi H.M."/>
            <person name="Berlin A."/>
            <person name="Chapman S.B."/>
            <person name="Goldberg J."/>
            <person name="Griggs A."/>
            <person name="Gujja S."/>
            <person name="Hansen M."/>
            <person name="Howarth C."/>
            <person name="Imamovic A."/>
            <person name="Larimer J."/>
            <person name="McCowen C."/>
            <person name="Montmayeur A."/>
            <person name="Murphy C."/>
            <person name="Neiman D."/>
            <person name="Pearson M."/>
            <person name="Priest M."/>
            <person name="Roberts A."/>
            <person name="Saif S."/>
            <person name="Shea T."/>
            <person name="Sisk P."/>
            <person name="Sykes S."/>
            <person name="Wortman J."/>
            <person name="Nusbaum C."/>
            <person name="Birren B."/>
        </authorList>
    </citation>
    <scope>NUCLEOTIDE SEQUENCE [LARGE SCALE GENOMIC DNA]</scope>
    <source>
        <strain evidence="2 3">ATCC 49717</strain>
    </source>
</reference>
<organism evidence="2 3">
    <name type="scientific">Afipia broomeae ATCC 49717</name>
    <dbReference type="NCBI Taxonomy" id="883078"/>
    <lineage>
        <taxon>Bacteria</taxon>
        <taxon>Pseudomonadati</taxon>
        <taxon>Pseudomonadota</taxon>
        <taxon>Alphaproteobacteria</taxon>
        <taxon>Hyphomicrobiales</taxon>
        <taxon>Nitrobacteraceae</taxon>
        <taxon>Afipia</taxon>
    </lineage>
</organism>
<evidence type="ECO:0000313" key="2">
    <source>
        <dbReference type="EMBL" id="EKS34424.1"/>
    </source>
</evidence>
<gene>
    <name evidence="2" type="ORF">HMPREF9695_04334</name>
</gene>
<accession>K8P108</accession>
<evidence type="ECO:0000313" key="3">
    <source>
        <dbReference type="Proteomes" id="UP000001096"/>
    </source>
</evidence>
<protein>
    <recommendedName>
        <fullName evidence="1">WSC domain-containing protein</fullName>
    </recommendedName>
</protein>
<feature type="domain" description="WSC" evidence="1">
    <location>
        <begin position="37"/>
        <end position="75"/>
    </location>
</feature>
<keyword evidence="3" id="KW-1185">Reference proteome</keyword>
<dbReference type="AlphaFoldDB" id="K8P108"/>
<comment type="caution">
    <text evidence="2">The sequence shown here is derived from an EMBL/GenBank/DDBJ whole genome shotgun (WGS) entry which is preliminary data.</text>
</comment>
<dbReference type="PATRIC" id="fig|883078.3.peg.4475"/>
<name>K8P108_9BRAD</name>
<proteinExistence type="predicted"/>